<dbReference type="GO" id="GO:0008608">
    <property type="term" value="P:attachment of spindle microtubules to kinetochore"/>
    <property type="evidence" value="ECO:0007669"/>
    <property type="project" value="InterPro"/>
</dbReference>
<evidence type="ECO:0000256" key="9">
    <source>
        <dbReference type="ARBA" id="ARBA00023212"/>
    </source>
</evidence>
<dbReference type="AlphaFoldDB" id="A0AAV0BXF2"/>
<comment type="subcellular location">
    <subcellularLocation>
        <location evidence="3">Chromosome</location>
        <location evidence="3">Centromere</location>
        <location evidence="3">Kinetochore</location>
    </subcellularLocation>
    <subcellularLocation>
        <location evidence="2">Cytoplasm</location>
        <location evidence="2">Cytoskeleton</location>
        <location evidence="2">Spindle</location>
    </subcellularLocation>
    <subcellularLocation>
        <location evidence="1">Nucleus</location>
    </subcellularLocation>
</comment>
<evidence type="ECO:0000256" key="3">
    <source>
        <dbReference type="ARBA" id="ARBA00004629"/>
    </source>
</evidence>
<gene>
    <name evidence="14" type="ORF">PPACK8108_LOCUS26312</name>
</gene>
<keyword evidence="15" id="KW-1185">Reference proteome</keyword>
<proteinExistence type="inferred from homology"/>
<comment type="similarity">
    <text evidence="4">Belongs to the DASH complex SPC19 family.</text>
</comment>
<evidence type="ECO:0000256" key="12">
    <source>
        <dbReference type="ARBA" id="ARBA00032583"/>
    </source>
</evidence>
<evidence type="ECO:0000256" key="13">
    <source>
        <dbReference type="SAM" id="MobiDB-lite"/>
    </source>
</evidence>
<evidence type="ECO:0000256" key="10">
    <source>
        <dbReference type="ARBA" id="ARBA00023242"/>
    </source>
</evidence>
<keyword evidence="8" id="KW-0995">Kinetochore</keyword>
<accession>A0AAV0BXF2</accession>
<evidence type="ECO:0000256" key="4">
    <source>
        <dbReference type="ARBA" id="ARBA00008952"/>
    </source>
</evidence>
<evidence type="ECO:0000256" key="8">
    <source>
        <dbReference type="ARBA" id="ARBA00022838"/>
    </source>
</evidence>
<evidence type="ECO:0000256" key="6">
    <source>
        <dbReference type="ARBA" id="ARBA00022454"/>
    </source>
</evidence>
<evidence type="ECO:0000256" key="1">
    <source>
        <dbReference type="ARBA" id="ARBA00004123"/>
    </source>
</evidence>
<feature type="region of interest" description="Disordered" evidence="13">
    <location>
        <begin position="102"/>
        <end position="132"/>
    </location>
</feature>
<evidence type="ECO:0000313" key="14">
    <source>
        <dbReference type="EMBL" id="CAH7690845.1"/>
    </source>
</evidence>
<dbReference type="Pfam" id="PF08287">
    <property type="entry name" value="DASH_Spc19"/>
    <property type="match status" value="1"/>
</dbReference>
<evidence type="ECO:0000256" key="11">
    <source>
        <dbReference type="ARBA" id="ARBA00023328"/>
    </source>
</evidence>
<keyword evidence="10" id="KW-0539">Nucleus</keyword>
<dbReference type="InterPro" id="IPR013251">
    <property type="entry name" value="DASH_Spc19"/>
</dbReference>
<dbReference type="PANTHER" id="PTHR28262:SF1">
    <property type="entry name" value="DASH COMPLEX SUBUNIT SPC19"/>
    <property type="match status" value="1"/>
</dbReference>
<feature type="compositionally biased region" description="Acidic residues" evidence="13">
    <location>
        <begin position="117"/>
        <end position="128"/>
    </location>
</feature>
<sequence length="170" mass="19969">MSDNQQRTTTIQDQLNRSIQNLVSINSNLNQANRSLEENLNQIPRLETVLRNQQFFEIVSISEIRSNEYQLISEIEPKIKDILRLIESGLVKLQRRETSLRSSMLKNQRSPFSTDRWDDDVSSEERDEDAERLNQIRKNKAELLKQLKSLDSKIDLQKKIFNKQSTPDLL</sequence>
<dbReference type="GO" id="GO:0005876">
    <property type="term" value="C:spindle microtubule"/>
    <property type="evidence" value="ECO:0007669"/>
    <property type="project" value="InterPro"/>
</dbReference>
<dbReference type="GO" id="GO:0042729">
    <property type="term" value="C:DASH complex"/>
    <property type="evidence" value="ECO:0007669"/>
    <property type="project" value="InterPro"/>
</dbReference>
<evidence type="ECO:0000313" key="15">
    <source>
        <dbReference type="Proteomes" id="UP001153365"/>
    </source>
</evidence>
<name>A0AAV0BXF2_PHAPC</name>
<keyword evidence="6" id="KW-0158">Chromosome</keyword>
<feature type="compositionally biased region" description="Polar residues" evidence="13">
    <location>
        <begin position="102"/>
        <end position="113"/>
    </location>
</feature>
<dbReference type="EMBL" id="CALTRL010006412">
    <property type="protein sequence ID" value="CAH7690845.1"/>
    <property type="molecule type" value="Genomic_DNA"/>
</dbReference>
<protein>
    <recommendedName>
        <fullName evidence="5">DASH complex subunit SPC19</fullName>
    </recommendedName>
    <alternativeName>
        <fullName evidence="12">Outer kinetochore protein SPC19</fullName>
    </alternativeName>
</protein>
<reference evidence="14" key="1">
    <citation type="submission" date="2022-06" db="EMBL/GenBank/DDBJ databases">
        <authorList>
            <consortium name="SYNGENTA / RWTH Aachen University"/>
        </authorList>
    </citation>
    <scope>NUCLEOTIDE SEQUENCE</scope>
</reference>
<keyword evidence="9" id="KW-0206">Cytoskeleton</keyword>
<organism evidence="14 15">
    <name type="scientific">Phakopsora pachyrhizi</name>
    <name type="common">Asian soybean rust disease fungus</name>
    <dbReference type="NCBI Taxonomy" id="170000"/>
    <lineage>
        <taxon>Eukaryota</taxon>
        <taxon>Fungi</taxon>
        <taxon>Dikarya</taxon>
        <taxon>Basidiomycota</taxon>
        <taxon>Pucciniomycotina</taxon>
        <taxon>Pucciniomycetes</taxon>
        <taxon>Pucciniales</taxon>
        <taxon>Phakopsoraceae</taxon>
        <taxon>Phakopsora</taxon>
    </lineage>
</organism>
<comment type="caution">
    <text evidence="14">The sequence shown here is derived from an EMBL/GenBank/DDBJ whole genome shotgun (WGS) entry which is preliminary data.</text>
</comment>
<dbReference type="Proteomes" id="UP001153365">
    <property type="component" value="Unassembled WGS sequence"/>
</dbReference>
<evidence type="ECO:0000256" key="5">
    <source>
        <dbReference type="ARBA" id="ARBA00016329"/>
    </source>
</evidence>
<dbReference type="PANTHER" id="PTHR28262">
    <property type="entry name" value="DASH COMPLEX SUBUNIT SPC19"/>
    <property type="match status" value="1"/>
</dbReference>
<keyword evidence="7" id="KW-0963">Cytoplasm</keyword>
<keyword evidence="11" id="KW-0137">Centromere</keyword>
<evidence type="ECO:0000256" key="7">
    <source>
        <dbReference type="ARBA" id="ARBA00022490"/>
    </source>
</evidence>
<evidence type="ECO:0000256" key="2">
    <source>
        <dbReference type="ARBA" id="ARBA00004186"/>
    </source>
</evidence>